<keyword evidence="2" id="KW-1185">Reference proteome</keyword>
<organism evidence="1 2">
    <name type="scientific">Oleiharenicola lentus</name>
    <dbReference type="NCBI Taxonomy" id="2508720"/>
    <lineage>
        <taxon>Bacteria</taxon>
        <taxon>Pseudomonadati</taxon>
        <taxon>Verrucomicrobiota</taxon>
        <taxon>Opitutia</taxon>
        <taxon>Opitutales</taxon>
        <taxon>Opitutaceae</taxon>
        <taxon>Oleiharenicola</taxon>
    </lineage>
</organism>
<dbReference type="Proteomes" id="UP000290218">
    <property type="component" value="Unassembled WGS sequence"/>
</dbReference>
<gene>
    <name evidence="1" type="ORF">ESB00_03445</name>
</gene>
<protein>
    <submittedName>
        <fullName evidence="1">Uncharacterized protein</fullName>
    </submittedName>
</protein>
<reference evidence="1 2" key="1">
    <citation type="submission" date="2019-01" db="EMBL/GenBank/DDBJ databases">
        <title>Lacunisphaera sp. strain TWA-58.</title>
        <authorList>
            <person name="Chen W.-M."/>
        </authorList>
    </citation>
    <scope>NUCLEOTIDE SEQUENCE [LARGE SCALE GENOMIC DNA]</scope>
    <source>
        <strain evidence="1 2">TWA-58</strain>
    </source>
</reference>
<proteinExistence type="predicted"/>
<sequence length="130" mass="14275">MRLSPPAWFSSVRRLAVGLLLWSAAGVSGGAQDSFARETQPAGTDRPVRLLRSDLAALSVEDEARDAREIADRINEALSVRREVILTLLNDTAVNVSGRVTAQRYWIVITGHDGSEFRCRAAMIASVRIR</sequence>
<evidence type="ECO:0000313" key="1">
    <source>
        <dbReference type="EMBL" id="RXK54966.1"/>
    </source>
</evidence>
<dbReference type="EMBL" id="SDHX01000001">
    <property type="protein sequence ID" value="RXK54966.1"/>
    <property type="molecule type" value="Genomic_DNA"/>
</dbReference>
<name>A0A4Q1C810_9BACT</name>
<dbReference type="AlphaFoldDB" id="A0A4Q1C810"/>
<evidence type="ECO:0000313" key="2">
    <source>
        <dbReference type="Proteomes" id="UP000290218"/>
    </source>
</evidence>
<comment type="caution">
    <text evidence="1">The sequence shown here is derived from an EMBL/GenBank/DDBJ whole genome shotgun (WGS) entry which is preliminary data.</text>
</comment>
<accession>A0A4Q1C810</accession>